<dbReference type="EMBL" id="BMVX01000039">
    <property type="protein sequence ID" value="GGZ95382.1"/>
    <property type="molecule type" value="Genomic_DNA"/>
</dbReference>
<keyword evidence="1" id="KW-0449">Lipoprotein</keyword>
<reference evidence="1" key="1">
    <citation type="journal article" date="2014" name="Int. J. Syst. Evol. Microbiol.">
        <title>Complete genome sequence of Corynebacterium casei LMG S-19264T (=DSM 44701T), isolated from a smear-ripened cheese.</title>
        <authorList>
            <consortium name="US DOE Joint Genome Institute (JGI-PGF)"/>
            <person name="Walter F."/>
            <person name="Albersmeier A."/>
            <person name="Kalinowski J."/>
            <person name="Ruckert C."/>
        </authorList>
    </citation>
    <scope>NUCLEOTIDE SEQUENCE</scope>
    <source>
        <strain evidence="1">JCM 4834</strain>
    </source>
</reference>
<evidence type="ECO:0000313" key="2">
    <source>
        <dbReference type="EMBL" id="QEU82256.1"/>
    </source>
</evidence>
<gene>
    <name evidence="2" type="ORF">CP968_31860</name>
    <name evidence="1" type="ORF">GCM10010371_64140</name>
</gene>
<organism evidence="2 3">
    <name type="scientific">Streptomyces subrutilus</name>
    <dbReference type="NCBI Taxonomy" id="36818"/>
    <lineage>
        <taxon>Bacteria</taxon>
        <taxon>Bacillati</taxon>
        <taxon>Actinomycetota</taxon>
        <taxon>Actinomycetes</taxon>
        <taxon>Kitasatosporales</taxon>
        <taxon>Streptomycetaceae</taxon>
        <taxon>Streptomyces</taxon>
    </lineage>
</organism>
<dbReference type="Proteomes" id="UP000634660">
    <property type="component" value="Unassembled WGS sequence"/>
</dbReference>
<evidence type="ECO:0000313" key="1">
    <source>
        <dbReference type="EMBL" id="GGZ95382.1"/>
    </source>
</evidence>
<dbReference type="PANTHER" id="PTHR38589:SF1">
    <property type="entry name" value="BLR0621 PROTEIN"/>
    <property type="match status" value="1"/>
</dbReference>
<dbReference type="KEGG" id="ssub:CP968_31860"/>
<dbReference type="EMBL" id="CP023701">
    <property type="protein sequence ID" value="QEU82256.1"/>
    <property type="molecule type" value="Genomic_DNA"/>
</dbReference>
<dbReference type="RefSeq" id="WP_150521272.1">
    <property type="nucleotide sequence ID" value="NZ_BMVX01000039.1"/>
</dbReference>
<dbReference type="PANTHER" id="PTHR38589">
    <property type="entry name" value="BLR0621 PROTEIN"/>
    <property type="match status" value="1"/>
</dbReference>
<keyword evidence="3" id="KW-1185">Reference proteome</keyword>
<dbReference type="OrthoDB" id="3868753at2"/>
<name>A0A5P2USD6_9ACTN</name>
<proteinExistence type="predicted"/>
<evidence type="ECO:0000313" key="3">
    <source>
        <dbReference type="Proteomes" id="UP000326831"/>
    </source>
</evidence>
<accession>A0A5P2USD6</accession>
<reference evidence="2 3" key="2">
    <citation type="submission" date="2017-09" db="EMBL/GenBank/DDBJ databases">
        <authorList>
            <person name="Lee N."/>
            <person name="Cho B.-K."/>
        </authorList>
    </citation>
    <scope>NUCLEOTIDE SEQUENCE [LARGE SCALE GENOMIC DNA]</scope>
    <source>
        <strain evidence="2 3">ATCC 27467</strain>
    </source>
</reference>
<sequence length="247" mass="25931">MHARRAVPAVLLLAALTALWGYGRSSPEPQPAPGVRTGNGVAAQGGHVAELPGLGAATRGAVPADARQAVVVTGEGPDSSRSSVRLYRRDPARGWMPEPLAGAGWPAHNGERGWSDHHVEGDLRSPVGVYGLTGAGGLLDDPGTRLPYDREAAFTIGGTGSLGEPLAGSFDYVVAIDYNREPGTTPLDRTRPLGAERGGGIWLHVDHNGPTQGCVSLTRPQMRELLLWLDPEQRPVIVMGDAAALLR</sequence>
<reference evidence="1" key="3">
    <citation type="submission" date="2020-09" db="EMBL/GenBank/DDBJ databases">
        <authorList>
            <person name="Sun Q."/>
            <person name="Ohkuma M."/>
        </authorList>
    </citation>
    <scope>NUCLEOTIDE SEQUENCE</scope>
    <source>
        <strain evidence="1">JCM 4834</strain>
    </source>
</reference>
<protein>
    <submittedName>
        <fullName evidence="1">Lipoprotein</fullName>
    </submittedName>
</protein>
<dbReference type="Proteomes" id="UP000326831">
    <property type="component" value="Chromosome"/>
</dbReference>
<dbReference type="AlphaFoldDB" id="A0A5P2USD6"/>